<proteinExistence type="predicted"/>
<dbReference type="Proteomes" id="UP001165653">
    <property type="component" value="Unassembled WGS sequence"/>
</dbReference>
<accession>A0ABT3FZJ5</accession>
<organism evidence="1 2">
    <name type="scientific">Luteolibacter rhizosphaerae</name>
    <dbReference type="NCBI Taxonomy" id="2989719"/>
    <lineage>
        <taxon>Bacteria</taxon>
        <taxon>Pseudomonadati</taxon>
        <taxon>Verrucomicrobiota</taxon>
        <taxon>Verrucomicrobiia</taxon>
        <taxon>Verrucomicrobiales</taxon>
        <taxon>Verrucomicrobiaceae</taxon>
        <taxon>Luteolibacter</taxon>
    </lineage>
</organism>
<reference evidence="1" key="1">
    <citation type="submission" date="2022-10" db="EMBL/GenBank/DDBJ databases">
        <title>Luteolibacter sp. GHJ8, whole genome shotgun sequencing project.</title>
        <authorList>
            <person name="Zhao G."/>
            <person name="Shen L."/>
        </authorList>
    </citation>
    <scope>NUCLEOTIDE SEQUENCE</scope>
    <source>
        <strain evidence="1">GHJ8</strain>
    </source>
</reference>
<dbReference type="EMBL" id="JAPDDR010000002">
    <property type="protein sequence ID" value="MCW1913015.1"/>
    <property type="molecule type" value="Genomic_DNA"/>
</dbReference>
<comment type="caution">
    <text evidence="1">The sequence shown here is derived from an EMBL/GenBank/DDBJ whole genome shotgun (WGS) entry which is preliminary data.</text>
</comment>
<sequence>MKRKYPRKTRAPKPLSPTEFWILLYERNDWKSLLDDQSESLGRLGVAEYKARAEAAKKAQEPSSVWWVGDGPLELSTMATYIITYLHGWWEFQPHACGTIAIVPGDPGLIDSLPVSPSAENIVWVTIDDPMFGIPFDEFRDSEGRPLQIVLGVKEPANGHKVETLDVSHKPPYQYEPYDPVGYARIEVSILD</sequence>
<evidence type="ECO:0000313" key="1">
    <source>
        <dbReference type="EMBL" id="MCW1913015.1"/>
    </source>
</evidence>
<protein>
    <recommendedName>
        <fullName evidence="3">Suppressor of fused protein SUFU</fullName>
    </recommendedName>
</protein>
<evidence type="ECO:0008006" key="3">
    <source>
        <dbReference type="Google" id="ProtNLM"/>
    </source>
</evidence>
<name>A0ABT3FZJ5_9BACT</name>
<gene>
    <name evidence="1" type="ORF">OJ996_05500</name>
</gene>
<keyword evidence="2" id="KW-1185">Reference proteome</keyword>
<dbReference type="RefSeq" id="WP_264512020.1">
    <property type="nucleotide sequence ID" value="NZ_JAPDDR010000002.1"/>
</dbReference>
<evidence type="ECO:0000313" key="2">
    <source>
        <dbReference type="Proteomes" id="UP001165653"/>
    </source>
</evidence>